<organism evidence="2 3">
    <name type="scientific">Caproiciproducens faecalis</name>
    <dbReference type="NCBI Taxonomy" id="2820301"/>
    <lineage>
        <taxon>Bacteria</taxon>
        <taxon>Bacillati</taxon>
        <taxon>Bacillota</taxon>
        <taxon>Clostridia</taxon>
        <taxon>Eubacteriales</taxon>
        <taxon>Acutalibacteraceae</taxon>
        <taxon>Caproiciproducens</taxon>
    </lineage>
</organism>
<sequence>MKLLSSAEQAVVNKDFGEIWNTRMARNTIIIVPLIMVLFLPVMYLLMIFFIPANQMNGVDQMMQMLPREAAYFSVKQGMFYIMTNVVCPMFFLMIPLMVSSVSAASSFVGEKERGTIQTLLLTPLSIKSIFKAKVLSCVFLSAVATGISFLVFACVISVGDLLLGMPFFLNWNWLVLVLLLAPGITVFGVIFMVLVSGKSKSYMESIQTSGYIVLPLVLLFVGQFTGLFQLNALILLVIAAVLLVVDFLLWFVSARSFTPEKLLK</sequence>
<dbReference type="Pfam" id="PF12679">
    <property type="entry name" value="ABC2_membrane_2"/>
    <property type="match status" value="1"/>
</dbReference>
<keyword evidence="1" id="KW-0812">Transmembrane</keyword>
<keyword evidence="3" id="KW-1185">Reference proteome</keyword>
<dbReference type="EMBL" id="JAGFNZ010000004">
    <property type="protein sequence ID" value="MBW7573258.1"/>
    <property type="molecule type" value="Genomic_DNA"/>
</dbReference>
<keyword evidence="1" id="KW-1133">Transmembrane helix</keyword>
<keyword evidence="1" id="KW-0472">Membrane</keyword>
<evidence type="ECO:0000256" key="1">
    <source>
        <dbReference type="SAM" id="Phobius"/>
    </source>
</evidence>
<dbReference type="RefSeq" id="WP_219965670.1">
    <property type="nucleotide sequence ID" value="NZ_JAGFNZ010000004.1"/>
</dbReference>
<feature type="transmembrane region" description="Helical" evidence="1">
    <location>
        <begin position="172"/>
        <end position="197"/>
    </location>
</feature>
<reference evidence="2 3" key="1">
    <citation type="submission" date="2021-03" db="EMBL/GenBank/DDBJ databases">
        <title>Caproiciproducens sp. nov. isolated from feces of cow.</title>
        <authorList>
            <person name="Choi J.-Y."/>
        </authorList>
    </citation>
    <scope>NUCLEOTIDE SEQUENCE [LARGE SCALE GENOMIC DNA]</scope>
    <source>
        <strain evidence="2 3">AGMB10547</strain>
    </source>
</reference>
<evidence type="ECO:0000313" key="2">
    <source>
        <dbReference type="EMBL" id="MBW7573258.1"/>
    </source>
</evidence>
<feature type="transmembrane region" description="Helical" evidence="1">
    <location>
        <begin position="29"/>
        <end position="53"/>
    </location>
</feature>
<feature type="transmembrane region" description="Helical" evidence="1">
    <location>
        <begin position="233"/>
        <end position="253"/>
    </location>
</feature>
<accession>A0ABS7DPQ7</accession>
<protein>
    <submittedName>
        <fullName evidence="2">ABC transporter permease subunit</fullName>
    </submittedName>
</protein>
<gene>
    <name evidence="2" type="ORF">J5W02_10595</name>
</gene>
<name>A0ABS7DPQ7_9FIRM</name>
<proteinExistence type="predicted"/>
<dbReference type="Proteomes" id="UP000719942">
    <property type="component" value="Unassembled WGS sequence"/>
</dbReference>
<feature type="transmembrane region" description="Helical" evidence="1">
    <location>
        <begin position="78"/>
        <end position="99"/>
    </location>
</feature>
<comment type="caution">
    <text evidence="2">The sequence shown here is derived from an EMBL/GenBank/DDBJ whole genome shotgun (WGS) entry which is preliminary data.</text>
</comment>
<feature type="transmembrane region" description="Helical" evidence="1">
    <location>
        <begin position="135"/>
        <end position="160"/>
    </location>
</feature>
<feature type="transmembrane region" description="Helical" evidence="1">
    <location>
        <begin position="209"/>
        <end position="227"/>
    </location>
</feature>
<evidence type="ECO:0000313" key="3">
    <source>
        <dbReference type="Proteomes" id="UP000719942"/>
    </source>
</evidence>